<sequence length="222" mass="24791">MVSIVKKQKAQPPNEEADRLPNPIGRRLRQLRKEQDWTLADVSKRTGISVGTLSKLEHGKTDLNFSSVNKLATGLGLAVTDLTNPSSHMMGRRAITIGGHGVMFNTTDVDYEVLCSEVANHRQGYLKGVVNSFTFDDSLPWHRHQGQEFLYVLSGGLELYTELYEPVLLNAGDSILFDSSMGHHYVSVGPNPAEILISMSLEGYQNVSDTFRPMKREKDERD</sequence>
<dbReference type="Pfam" id="PF01381">
    <property type="entry name" value="HTH_3"/>
    <property type="match status" value="1"/>
</dbReference>
<dbReference type="Pfam" id="PF07883">
    <property type="entry name" value="Cupin_2"/>
    <property type="match status" value="1"/>
</dbReference>
<dbReference type="GO" id="GO:0005829">
    <property type="term" value="C:cytosol"/>
    <property type="evidence" value="ECO:0007669"/>
    <property type="project" value="TreeGrafter"/>
</dbReference>
<reference evidence="2 3" key="1">
    <citation type="journal article" date="2011" name="J. Bacteriol.">
        <title>Genome sequence of strain IMCC3088, a proteorhodopsin-containing marine bacterium belonging to the OM60/NOR5 clade.</title>
        <authorList>
            <person name="Jang Y."/>
            <person name="Oh H.M."/>
            <person name="Kang I."/>
            <person name="Lee K."/>
            <person name="Yang S.J."/>
            <person name="Cho J.C."/>
        </authorList>
    </citation>
    <scope>NUCLEOTIDE SEQUENCE [LARGE SCALE GENOMIC DNA]</scope>
    <source>
        <strain evidence="2 3">IMCC3088</strain>
    </source>
</reference>
<gene>
    <name evidence="2" type="ORF">IMCC3088_2532</name>
</gene>
<protein>
    <submittedName>
        <fullName evidence="2">Transcriptional regulator, XRE family</fullName>
    </submittedName>
</protein>
<dbReference type="Gene3D" id="1.10.260.40">
    <property type="entry name" value="lambda repressor-like DNA-binding domains"/>
    <property type="match status" value="1"/>
</dbReference>
<dbReference type="RefSeq" id="WP_009576687.1">
    <property type="nucleotide sequence ID" value="NZ_AEIG01000081.1"/>
</dbReference>
<organism evidence="2 3">
    <name type="scientific">Aequoribacter fuscus</name>
    <dbReference type="NCBI Taxonomy" id="2518989"/>
    <lineage>
        <taxon>Bacteria</taxon>
        <taxon>Pseudomonadati</taxon>
        <taxon>Pseudomonadota</taxon>
        <taxon>Gammaproteobacteria</taxon>
        <taxon>Cellvibrionales</taxon>
        <taxon>Halieaceae</taxon>
        <taxon>Aequoribacter</taxon>
    </lineage>
</organism>
<dbReference type="SUPFAM" id="SSF47413">
    <property type="entry name" value="lambda repressor-like DNA-binding domains"/>
    <property type="match status" value="1"/>
</dbReference>
<dbReference type="InterPro" id="IPR010982">
    <property type="entry name" value="Lambda_DNA-bd_dom_sf"/>
</dbReference>
<dbReference type="eggNOG" id="COG1396">
    <property type="taxonomic scope" value="Bacteria"/>
</dbReference>
<comment type="caution">
    <text evidence="2">The sequence shown here is derived from an EMBL/GenBank/DDBJ whole genome shotgun (WGS) entry which is preliminary data.</text>
</comment>
<keyword evidence="1" id="KW-0238">DNA-binding</keyword>
<dbReference type="InterPro" id="IPR050807">
    <property type="entry name" value="TransReg_Diox_bact_type"/>
</dbReference>
<dbReference type="SMART" id="SM00530">
    <property type="entry name" value="HTH_XRE"/>
    <property type="match status" value="1"/>
</dbReference>
<dbReference type="InterPro" id="IPR001387">
    <property type="entry name" value="Cro/C1-type_HTH"/>
</dbReference>
<dbReference type="OrthoDB" id="9805356at2"/>
<dbReference type="PANTHER" id="PTHR46797">
    <property type="entry name" value="HTH-TYPE TRANSCRIPTIONAL REGULATOR"/>
    <property type="match status" value="1"/>
</dbReference>
<dbReference type="Proteomes" id="UP000005615">
    <property type="component" value="Unassembled WGS sequence"/>
</dbReference>
<dbReference type="AlphaFoldDB" id="F3L4D1"/>
<dbReference type="SUPFAM" id="SSF51182">
    <property type="entry name" value="RmlC-like cupins"/>
    <property type="match status" value="1"/>
</dbReference>
<dbReference type="InterPro" id="IPR014710">
    <property type="entry name" value="RmlC-like_jellyroll"/>
</dbReference>
<dbReference type="STRING" id="2518989.IMCC3088_2532"/>
<dbReference type="InterPro" id="IPR013096">
    <property type="entry name" value="Cupin_2"/>
</dbReference>
<dbReference type="GO" id="GO:0003677">
    <property type="term" value="F:DNA binding"/>
    <property type="evidence" value="ECO:0007669"/>
    <property type="project" value="UniProtKB-KW"/>
</dbReference>
<keyword evidence="3" id="KW-1185">Reference proteome</keyword>
<accession>F3L4D1</accession>
<dbReference type="PROSITE" id="PS50943">
    <property type="entry name" value="HTH_CROC1"/>
    <property type="match status" value="1"/>
</dbReference>
<dbReference type="PANTHER" id="PTHR46797:SF20">
    <property type="entry name" value="BLR4304 PROTEIN"/>
    <property type="match status" value="1"/>
</dbReference>
<dbReference type="CDD" id="cd00093">
    <property type="entry name" value="HTH_XRE"/>
    <property type="match status" value="1"/>
</dbReference>
<dbReference type="EMBL" id="AEIG01000081">
    <property type="protein sequence ID" value="EGG28799.1"/>
    <property type="molecule type" value="Genomic_DNA"/>
</dbReference>
<evidence type="ECO:0000256" key="1">
    <source>
        <dbReference type="ARBA" id="ARBA00023125"/>
    </source>
</evidence>
<dbReference type="GO" id="GO:0003700">
    <property type="term" value="F:DNA-binding transcription factor activity"/>
    <property type="evidence" value="ECO:0007669"/>
    <property type="project" value="TreeGrafter"/>
</dbReference>
<evidence type="ECO:0000313" key="2">
    <source>
        <dbReference type="EMBL" id="EGG28799.1"/>
    </source>
</evidence>
<name>F3L4D1_9GAMM</name>
<dbReference type="InterPro" id="IPR011051">
    <property type="entry name" value="RmlC_Cupin_sf"/>
</dbReference>
<proteinExistence type="predicted"/>
<dbReference type="CDD" id="cd02209">
    <property type="entry name" value="cupin_XRE_C"/>
    <property type="match status" value="1"/>
</dbReference>
<evidence type="ECO:0000313" key="3">
    <source>
        <dbReference type="Proteomes" id="UP000005615"/>
    </source>
</evidence>
<dbReference type="Gene3D" id="2.60.120.10">
    <property type="entry name" value="Jelly Rolls"/>
    <property type="match status" value="1"/>
</dbReference>